<dbReference type="HOGENOM" id="CLU_2651049_0_0_9"/>
<organism evidence="1 2">
    <name type="scientific">Paenibacillus mucilaginosus K02</name>
    <dbReference type="NCBI Taxonomy" id="997761"/>
    <lineage>
        <taxon>Bacteria</taxon>
        <taxon>Bacillati</taxon>
        <taxon>Bacillota</taxon>
        <taxon>Bacilli</taxon>
        <taxon>Bacillales</taxon>
        <taxon>Paenibacillaceae</taxon>
        <taxon>Paenibacillus</taxon>
    </lineage>
</organism>
<reference evidence="1 2" key="1">
    <citation type="submission" date="2013-06" db="EMBL/GenBank/DDBJ databases">
        <title>Complete genome sequence of Paenibacillus mucilaginosus K02.</title>
        <authorList>
            <person name="Xiao B."/>
            <person name="Sun L."/>
            <person name="Xiao L."/>
            <person name="Lian B."/>
        </authorList>
    </citation>
    <scope>NUCLEOTIDE SEQUENCE [LARGE SCALE GENOMIC DNA]</scope>
    <source>
        <strain evidence="1 2">K02</strain>
    </source>
</reference>
<proteinExistence type="predicted"/>
<dbReference type="RefSeq" id="WP_014650718.1">
    <property type="nucleotide sequence ID" value="NC_017672.3"/>
</dbReference>
<accession>I0BHQ1</accession>
<dbReference type="PATRIC" id="fig|997761.3.peg.2839"/>
<dbReference type="AlphaFoldDB" id="I0BHQ1"/>
<dbReference type="EMBL" id="CP003422">
    <property type="protein sequence ID" value="AFH61898.1"/>
    <property type="molecule type" value="Genomic_DNA"/>
</dbReference>
<protein>
    <submittedName>
        <fullName evidence="1">Uncharacterized protein</fullName>
    </submittedName>
</protein>
<gene>
    <name evidence="1" type="ORF">B2K_14430</name>
</gene>
<evidence type="ECO:0000313" key="1">
    <source>
        <dbReference type="EMBL" id="AFH61898.1"/>
    </source>
</evidence>
<sequence>MTQHFAAMPLVAHIPDGQPGWRLVHCPECGAACWERPDIAEAKRVIPDLTECCTECAQNAGLPLDGTQIEGGEGVR</sequence>
<dbReference type="Proteomes" id="UP000007392">
    <property type="component" value="Chromosome"/>
</dbReference>
<dbReference type="OrthoDB" id="1956810at2"/>
<dbReference type="KEGG" id="pmw:B2K_14430"/>
<evidence type="ECO:0000313" key="2">
    <source>
        <dbReference type="Proteomes" id="UP000007392"/>
    </source>
</evidence>
<name>I0BHQ1_9BACL</name>